<organism evidence="3 4">
    <name type="scientific">Dictyobacter alpinus</name>
    <dbReference type="NCBI Taxonomy" id="2014873"/>
    <lineage>
        <taxon>Bacteria</taxon>
        <taxon>Bacillati</taxon>
        <taxon>Chloroflexota</taxon>
        <taxon>Ktedonobacteria</taxon>
        <taxon>Ktedonobacterales</taxon>
        <taxon>Dictyobacteraceae</taxon>
        <taxon>Dictyobacter</taxon>
    </lineage>
</organism>
<evidence type="ECO:0000259" key="2">
    <source>
        <dbReference type="Pfam" id="PF06722"/>
    </source>
</evidence>
<feature type="domain" description="Glycosyltransferase family 28 N-terminal" evidence="1">
    <location>
        <begin position="3"/>
        <end position="62"/>
    </location>
</feature>
<dbReference type="Proteomes" id="UP000287171">
    <property type="component" value="Unassembled WGS sequence"/>
</dbReference>
<dbReference type="Pfam" id="PF03033">
    <property type="entry name" value="Glyco_transf_28"/>
    <property type="match status" value="1"/>
</dbReference>
<dbReference type="CDD" id="cd03784">
    <property type="entry name" value="GT1_Gtf-like"/>
    <property type="match status" value="1"/>
</dbReference>
<dbReference type="OrthoDB" id="9805366at2"/>
<dbReference type="InterPro" id="IPR050426">
    <property type="entry name" value="Glycosyltransferase_28"/>
</dbReference>
<reference evidence="4" key="1">
    <citation type="submission" date="2018-12" db="EMBL/GenBank/DDBJ databases">
        <title>Tengunoibacter tsumagoiensis gen. nov., sp. nov., Dictyobacter kobayashii sp. nov., D. alpinus sp. nov., and D. joshuensis sp. nov. and description of Dictyobacteraceae fam. nov. within the order Ktedonobacterales isolated from Tengu-no-mugimeshi.</title>
        <authorList>
            <person name="Wang C.M."/>
            <person name="Zheng Y."/>
            <person name="Sakai Y."/>
            <person name="Toyoda A."/>
            <person name="Minakuchi Y."/>
            <person name="Abe K."/>
            <person name="Yokota A."/>
            <person name="Yabe S."/>
        </authorList>
    </citation>
    <scope>NUCLEOTIDE SEQUENCE [LARGE SCALE GENOMIC DNA]</scope>
    <source>
        <strain evidence="4">Uno16</strain>
    </source>
</reference>
<evidence type="ECO:0000259" key="1">
    <source>
        <dbReference type="Pfam" id="PF03033"/>
    </source>
</evidence>
<protein>
    <submittedName>
        <fullName evidence="3">Uncharacterized protein</fullName>
    </submittedName>
</protein>
<dbReference type="PANTHER" id="PTHR48050:SF13">
    <property type="entry name" value="STEROL 3-BETA-GLUCOSYLTRANSFERASE UGT80A2"/>
    <property type="match status" value="1"/>
</dbReference>
<evidence type="ECO:0000313" key="4">
    <source>
        <dbReference type="Proteomes" id="UP000287171"/>
    </source>
</evidence>
<dbReference type="EMBL" id="BIFT01000001">
    <property type="protein sequence ID" value="GCE28925.1"/>
    <property type="molecule type" value="Genomic_DNA"/>
</dbReference>
<evidence type="ECO:0000313" key="3">
    <source>
        <dbReference type="EMBL" id="GCE28925.1"/>
    </source>
</evidence>
<dbReference type="Gene3D" id="3.40.50.2000">
    <property type="entry name" value="Glycogen Phosphorylase B"/>
    <property type="match status" value="2"/>
</dbReference>
<dbReference type="AlphaFoldDB" id="A0A402BC38"/>
<dbReference type="GO" id="GO:0005975">
    <property type="term" value="P:carbohydrate metabolic process"/>
    <property type="evidence" value="ECO:0007669"/>
    <property type="project" value="InterPro"/>
</dbReference>
<comment type="caution">
    <text evidence="3">The sequence shown here is derived from an EMBL/GenBank/DDBJ whole genome shotgun (WGS) entry which is preliminary data.</text>
</comment>
<dbReference type="GO" id="GO:0008194">
    <property type="term" value="F:UDP-glycosyltransferase activity"/>
    <property type="evidence" value="ECO:0007669"/>
    <property type="project" value="InterPro"/>
</dbReference>
<dbReference type="InterPro" id="IPR004276">
    <property type="entry name" value="GlycoTrans_28_N"/>
</dbReference>
<dbReference type="InterPro" id="IPR002213">
    <property type="entry name" value="UDP_glucos_trans"/>
</dbReference>
<feature type="domain" description="Erythromycin biosynthesis protein CIII-like C-terminal" evidence="2">
    <location>
        <begin position="309"/>
        <end position="404"/>
    </location>
</feature>
<dbReference type="PANTHER" id="PTHR48050">
    <property type="entry name" value="STEROL 3-BETA-GLUCOSYLTRANSFERASE"/>
    <property type="match status" value="1"/>
</dbReference>
<sequence length="442" mass="49436">MRITIIAIGSRGDVQPYVALSRGLVAAGHTVCLATHAVFEKFVVSYGIHFMAIDDEPTGFFQGKDGVKLLEASNNAFLFVYRLRAYLAPRMDLYMQRSLEASRDADVIISTYMSFLIAYSIAEKLRCRLIASFLQPSMLPTTAFPEPSAPWLPQHPVQMGQIINEQSHLGSGKVFWHFFTPAVNRARQRLYGLPPLPSESLYATLPQHVDLILLGYSPLLLAKPDDWADNIEVTGFWPLEAPRKWEPAPQLVDFIQAGPPPVYIGFGSMISQQPQRTLDLAFRSLVLSGQRGIILTARETLFEQWWSKNIYISNGAPHDWLFPQMSAIVHHAGAGTTAASLRAGVPSIPVYHIADQQFWGTLAARAGAAHKPLSRHLLTPRQLARSIQTVLEDQAMRHSARQIAYRLRQEDGIQQAIQAIDRHLSDMLMPAQTQRNTGIRRV</sequence>
<dbReference type="GO" id="GO:0016758">
    <property type="term" value="F:hexosyltransferase activity"/>
    <property type="evidence" value="ECO:0007669"/>
    <property type="project" value="InterPro"/>
</dbReference>
<proteinExistence type="predicted"/>
<name>A0A402BC38_9CHLR</name>
<gene>
    <name evidence="3" type="ORF">KDA_44090</name>
</gene>
<dbReference type="InterPro" id="IPR010610">
    <property type="entry name" value="EryCIII-like_C"/>
</dbReference>
<accession>A0A402BC38</accession>
<dbReference type="GO" id="GO:0033072">
    <property type="term" value="P:vancomycin biosynthetic process"/>
    <property type="evidence" value="ECO:0007669"/>
    <property type="project" value="UniProtKB-ARBA"/>
</dbReference>
<dbReference type="RefSeq" id="WP_126629096.1">
    <property type="nucleotide sequence ID" value="NZ_BIFT01000001.1"/>
</dbReference>
<keyword evidence="4" id="KW-1185">Reference proteome</keyword>
<dbReference type="SUPFAM" id="SSF53756">
    <property type="entry name" value="UDP-Glycosyltransferase/glycogen phosphorylase"/>
    <property type="match status" value="1"/>
</dbReference>
<dbReference type="FunFam" id="3.40.50.2000:FF:000009">
    <property type="entry name" value="Sterol 3-beta-glucosyltransferase UGT80A2"/>
    <property type="match status" value="1"/>
</dbReference>
<dbReference type="Pfam" id="PF06722">
    <property type="entry name" value="EryCIII-like_C"/>
    <property type="match status" value="1"/>
</dbReference>